<dbReference type="Proteomes" id="UP000002432">
    <property type="component" value="Chromosome"/>
</dbReference>
<evidence type="ECO:0000256" key="1">
    <source>
        <dbReference type="SAM" id="MobiDB-lite"/>
    </source>
</evidence>
<evidence type="ECO:0000313" key="3">
    <source>
        <dbReference type="EMBL" id="ABF43248.1"/>
    </source>
</evidence>
<evidence type="ECO:0000256" key="2">
    <source>
        <dbReference type="SAM" id="SignalP"/>
    </source>
</evidence>
<reference evidence="3 4" key="1">
    <citation type="journal article" date="2009" name="Appl. Environ. Microbiol.">
        <title>Three genomes from the phylum Acidobacteria provide insight into the lifestyles of these microorganisms in soils.</title>
        <authorList>
            <person name="Ward N.L."/>
            <person name="Challacombe J.F."/>
            <person name="Janssen P.H."/>
            <person name="Henrissat B."/>
            <person name="Coutinho P.M."/>
            <person name="Wu M."/>
            <person name="Xie G."/>
            <person name="Haft D.H."/>
            <person name="Sait M."/>
            <person name="Badger J."/>
            <person name="Barabote R.D."/>
            <person name="Bradley B."/>
            <person name="Brettin T.S."/>
            <person name="Brinkac L.M."/>
            <person name="Bruce D."/>
            <person name="Creasy T."/>
            <person name="Daugherty S.C."/>
            <person name="Davidsen T.M."/>
            <person name="DeBoy R.T."/>
            <person name="Detter J.C."/>
            <person name="Dodson R.J."/>
            <person name="Durkin A.S."/>
            <person name="Ganapathy A."/>
            <person name="Gwinn-Giglio M."/>
            <person name="Han C.S."/>
            <person name="Khouri H."/>
            <person name="Kiss H."/>
            <person name="Kothari S.P."/>
            <person name="Madupu R."/>
            <person name="Nelson K.E."/>
            <person name="Nelson W.C."/>
            <person name="Paulsen I."/>
            <person name="Penn K."/>
            <person name="Ren Q."/>
            <person name="Rosovitz M.J."/>
            <person name="Selengut J.D."/>
            <person name="Shrivastava S."/>
            <person name="Sullivan S.A."/>
            <person name="Tapia R."/>
            <person name="Thompson L.S."/>
            <person name="Watkins K.L."/>
            <person name="Yang Q."/>
            <person name="Yu C."/>
            <person name="Zafar N."/>
            <person name="Zhou L."/>
            <person name="Kuske C.R."/>
        </authorList>
    </citation>
    <scope>NUCLEOTIDE SEQUENCE [LARGE SCALE GENOMIC DNA]</scope>
    <source>
        <strain evidence="3 4">Ellin345</strain>
    </source>
</reference>
<protein>
    <submittedName>
        <fullName evidence="3">Uncharacterized protein</fullName>
    </submittedName>
</protein>
<evidence type="ECO:0000313" key="4">
    <source>
        <dbReference type="Proteomes" id="UP000002432"/>
    </source>
</evidence>
<keyword evidence="4" id="KW-1185">Reference proteome</keyword>
<feature type="chain" id="PRO_5004191220" evidence="2">
    <location>
        <begin position="27"/>
        <end position="703"/>
    </location>
</feature>
<accession>Q1IIQ2</accession>
<organism evidence="3 4">
    <name type="scientific">Koribacter versatilis (strain Ellin345)</name>
    <dbReference type="NCBI Taxonomy" id="204669"/>
    <lineage>
        <taxon>Bacteria</taxon>
        <taxon>Pseudomonadati</taxon>
        <taxon>Acidobacteriota</taxon>
        <taxon>Terriglobia</taxon>
        <taxon>Terriglobales</taxon>
        <taxon>Candidatus Korobacteraceae</taxon>
        <taxon>Candidatus Korobacter</taxon>
    </lineage>
</organism>
<proteinExistence type="predicted"/>
<dbReference type="RefSeq" id="WP_011525047.1">
    <property type="nucleotide sequence ID" value="NC_008009.1"/>
</dbReference>
<feature type="signal peptide" evidence="2">
    <location>
        <begin position="1"/>
        <end position="26"/>
    </location>
</feature>
<dbReference type="KEGG" id="aba:Acid345_4248"/>
<keyword evidence="2" id="KW-0732">Signal</keyword>
<dbReference type="eggNOG" id="ENOG502ZRPI">
    <property type="taxonomic scope" value="Bacteria"/>
</dbReference>
<name>Q1IIQ2_KORVE</name>
<dbReference type="HOGENOM" id="CLU_392213_0_0_0"/>
<gene>
    <name evidence="3" type="ordered locus">Acid345_4248</name>
</gene>
<dbReference type="OrthoDB" id="10019457at2"/>
<dbReference type="EnsemblBacteria" id="ABF43248">
    <property type="protein sequence ID" value="ABF43248"/>
    <property type="gene ID" value="Acid345_4248"/>
</dbReference>
<feature type="region of interest" description="Disordered" evidence="1">
    <location>
        <begin position="674"/>
        <end position="703"/>
    </location>
</feature>
<sequence>MSLSHRFLASLLALCIGVGQPISAQAQPAPAKHKGPAPPPQADALAAEAQKLKDLLKDPDAQAPAVQSALKEKWIKTECQAKKLKVGALADAKLAESVESACKDRWKNASVTEILQSSSADDVLAQERAAIFPADLDIPKNCDENSIAFEAKIAHTPPSGAPDPDASQKEAEKIKHMYLLNTGGSGGEIYTKDPVYIAYVNIHRYQISLTGVTTPIAASEIDWSQIFGGKAAQPATGKTAAPKISFNGVVEAPETPRPPSKSPDKDFQALNDCYSQLRPKVNSFKATLRAEENLLNGTGLQVYATLQNTQPFASTADEVRKNADPKQVFPEKEFPAFPLQDLSAVQDLLNQLVSDYNEIEDWAAKQPSSVQHQYQSNSNGAAALSKQLEQWISSATAPAAADSAGDKAGNKKPQAVAISQTVATLPRSISDPKTEAFDYEVLRLWLLYWRTRFEQVHIADDSQFVVSYKPACGGFFGAGTSTQMQLTTQDALNPPAAGTTPTAINIDKVVCQPTIAMSSGLGLSFLGSQTPAFVAGIKRDASGAPVLDASGNPTIVQTLGYSNQSSVEAGYALQANAYPLNFHNWDFELGWAVGAMLTASSGGATTDIITGPSFAFRRRTIFVTPAYDLGLRTQYVGGFKVGDPKGDLTSPPTQQVWKSGWAVTITFPFNTGTKEVNSSAGGNAQPTTPGKKNGTKSQTPAGD</sequence>
<dbReference type="AlphaFoldDB" id="Q1IIQ2"/>
<dbReference type="EMBL" id="CP000360">
    <property type="protein sequence ID" value="ABF43248.1"/>
    <property type="molecule type" value="Genomic_DNA"/>
</dbReference>